<dbReference type="RefSeq" id="WP_136381923.1">
    <property type="nucleotide sequence ID" value="NZ_SLUB01000099.1"/>
</dbReference>
<dbReference type="InterPro" id="IPR029044">
    <property type="entry name" value="Nucleotide-diphossugar_trans"/>
</dbReference>
<keyword evidence="7" id="KW-1185">Reference proteome</keyword>
<organism evidence="6 7">
    <name type="scientific">Bacillus timonensis</name>
    <dbReference type="NCBI Taxonomy" id="1033734"/>
    <lineage>
        <taxon>Bacteria</taxon>
        <taxon>Bacillati</taxon>
        <taxon>Bacillota</taxon>
        <taxon>Bacilli</taxon>
        <taxon>Bacillales</taxon>
        <taxon>Bacillaceae</taxon>
        <taxon>Bacillus</taxon>
    </lineage>
</organism>
<protein>
    <submittedName>
        <fullName evidence="6">Glycosyltransferase</fullName>
    </submittedName>
</protein>
<keyword evidence="3 6" id="KW-0808">Transferase</keyword>
<dbReference type="Gene3D" id="3.90.550.10">
    <property type="entry name" value="Spore Coat Polysaccharide Biosynthesis Protein SpsA, Chain A"/>
    <property type="match status" value="1"/>
</dbReference>
<dbReference type="EMBL" id="SLUB01000099">
    <property type="protein sequence ID" value="THE09163.1"/>
    <property type="molecule type" value="Genomic_DNA"/>
</dbReference>
<evidence type="ECO:0000313" key="6">
    <source>
        <dbReference type="EMBL" id="THE09163.1"/>
    </source>
</evidence>
<accession>A0A4V3V715</accession>
<comment type="similarity">
    <text evidence="1">Belongs to the glycosyltransferase 2 family.</text>
</comment>
<dbReference type="GO" id="GO:0016757">
    <property type="term" value="F:glycosyltransferase activity"/>
    <property type="evidence" value="ECO:0007669"/>
    <property type="project" value="UniProtKB-KW"/>
</dbReference>
<evidence type="ECO:0000313" key="7">
    <source>
        <dbReference type="Proteomes" id="UP000306477"/>
    </source>
</evidence>
<keyword evidence="4" id="KW-0472">Membrane</keyword>
<name>A0A4V3V715_9BACI</name>
<dbReference type="InterPro" id="IPR001173">
    <property type="entry name" value="Glyco_trans_2-like"/>
</dbReference>
<dbReference type="AlphaFoldDB" id="A0A4V3V715"/>
<dbReference type="SUPFAM" id="SSF53448">
    <property type="entry name" value="Nucleotide-diphospho-sugar transferases"/>
    <property type="match status" value="1"/>
</dbReference>
<evidence type="ECO:0000259" key="5">
    <source>
        <dbReference type="Pfam" id="PF00535"/>
    </source>
</evidence>
<dbReference type="Proteomes" id="UP000306477">
    <property type="component" value="Unassembled WGS sequence"/>
</dbReference>
<reference evidence="6 7" key="1">
    <citation type="journal article" date="2019" name="Indoor Air">
        <title>Impacts of indoor surface finishes on bacterial viability.</title>
        <authorList>
            <person name="Hu J."/>
            <person name="Maamar S.B."/>
            <person name="Glawe A.J."/>
            <person name="Gottel N."/>
            <person name="Gilbert J.A."/>
            <person name="Hartmann E.M."/>
        </authorList>
    </citation>
    <scope>NUCLEOTIDE SEQUENCE [LARGE SCALE GENOMIC DNA]</scope>
    <source>
        <strain evidence="6 7">AF060A6</strain>
    </source>
</reference>
<dbReference type="Pfam" id="PF00535">
    <property type="entry name" value="Glycos_transf_2"/>
    <property type="match status" value="1"/>
</dbReference>
<keyword evidence="4" id="KW-0812">Transmembrane</keyword>
<feature type="domain" description="Glycosyltransferase 2-like" evidence="5">
    <location>
        <begin position="7"/>
        <end position="137"/>
    </location>
</feature>
<proteinExistence type="inferred from homology"/>
<keyword evidence="2" id="KW-0328">Glycosyltransferase</keyword>
<evidence type="ECO:0000256" key="3">
    <source>
        <dbReference type="ARBA" id="ARBA00022679"/>
    </source>
</evidence>
<keyword evidence="4" id="KW-1133">Transmembrane helix</keyword>
<dbReference type="PANTHER" id="PTHR43685:SF5">
    <property type="entry name" value="GLYCOSYLTRANSFERASE EPSE-RELATED"/>
    <property type="match status" value="1"/>
</dbReference>
<sequence length="275" mass="31935">MRDKLISVICTVRNGEKTITQTILSVINQTYHNWEFIIIDDGSNDSTKSILEEFAGHDKRVKPLFTEGIGRGNALNLAIQSSNGDYIANIDADDLMHPKRLRVQLDILLENKDAFLVCSNAIIIYNNESVIWEEHGIEKNEDGIETISENLLIKNKISHSSVMINKQQLIDIGYYDHSLKSQFDYELWLRALANKRTMIKVPYNLIAKRIHENQSFENKKRIIYLLRSQKLQIKYALRMKRKVFIVLIITPLRILLGFLPFQLRRKINSVIQKLV</sequence>
<evidence type="ECO:0000256" key="2">
    <source>
        <dbReference type="ARBA" id="ARBA00022676"/>
    </source>
</evidence>
<dbReference type="OrthoDB" id="9785185at2"/>
<dbReference type="InterPro" id="IPR050834">
    <property type="entry name" value="Glycosyltransf_2"/>
</dbReference>
<dbReference type="PANTHER" id="PTHR43685">
    <property type="entry name" value="GLYCOSYLTRANSFERASE"/>
    <property type="match status" value="1"/>
</dbReference>
<evidence type="ECO:0000256" key="4">
    <source>
        <dbReference type="SAM" id="Phobius"/>
    </source>
</evidence>
<comment type="caution">
    <text evidence="6">The sequence shown here is derived from an EMBL/GenBank/DDBJ whole genome shotgun (WGS) entry which is preliminary data.</text>
</comment>
<gene>
    <name evidence="6" type="ORF">E1I69_23445</name>
</gene>
<feature type="transmembrane region" description="Helical" evidence="4">
    <location>
        <begin position="243"/>
        <end position="263"/>
    </location>
</feature>
<evidence type="ECO:0000256" key="1">
    <source>
        <dbReference type="ARBA" id="ARBA00006739"/>
    </source>
</evidence>